<keyword evidence="2" id="KW-1185">Reference proteome</keyword>
<organism evidence="1 2">
    <name type="scientific">Entomophthora muscae</name>
    <dbReference type="NCBI Taxonomy" id="34485"/>
    <lineage>
        <taxon>Eukaryota</taxon>
        <taxon>Fungi</taxon>
        <taxon>Fungi incertae sedis</taxon>
        <taxon>Zoopagomycota</taxon>
        <taxon>Entomophthoromycotina</taxon>
        <taxon>Entomophthoromycetes</taxon>
        <taxon>Entomophthorales</taxon>
        <taxon>Entomophthoraceae</taxon>
        <taxon>Entomophthora</taxon>
    </lineage>
</organism>
<reference evidence="1" key="1">
    <citation type="submission" date="2022-04" db="EMBL/GenBank/DDBJ databases">
        <title>Genome of the entomopathogenic fungus Entomophthora muscae.</title>
        <authorList>
            <person name="Elya C."/>
            <person name="Lovett B.R."/>
            <person name="Lee E."/>
            <person name="Macias A.M."/>
            <person name="Hajek A.E."/>
            <person name="De Bivort B.L."/>
            <person name="Kasson M.T."/>
            <person name="De Fine Licht H.H."/>
            <person name="Stajich J.E."/>
        </authorList>
    </citation>
    <scope>NUCLEOTIDE SEQUENCE</scope>
    <source>
        <strain evidence="1">Berkeley</strain>
    </source>
</reference>
<proteinExistence type="predicted"/>
<name>A0ACC2U630_9FUNG</name>
<dbReference type="Proteomes" id="UP001165960">
    <property type="component" value="Unassembled WGS sequence"/>
</dbReference>
<protein>
    <submittedName>
        <fullName evidence="1">Uncharacterized protein</fullName>
    </submittedName>
</protein>
<feature type="non-terminal residue" evidence="1">
    <location>
        <position position="128"/>
    </location>
</feature>
<sequence>MRIVQTIEKSGLCAGKTPPKPGGLGPHIPISPLEPPPTVEETLIQLDCLLSWCCLVLKQLAEQQKNAGRMELAKPNLWPGKIGYQILQSVVSQAANSSGPEVPQPKIIGFWSSPVETSEEGIRANAHP</sequence>
<dbReference type="EMBL" id="QTSX02001433">
    <property type="protein sequence ID" value="KAJ9082387.1"/>
    <property type="molecule type" value="Genomic_DNA"/>
</dbReference>
<evidence type="ECO:0000313" key="1">
    <source>
        <dbReference type="EMBL" id="KAJ9082387.1"/>
    </source>
</evidence>
<evidence type="ECO:0000313" key="2">
    <source>
        <dbReference type="Proteomes" id="UP001165960"/>
    </source>
</evidence>
<comment type="caution">
    <text evidence="1">The sequence shown here is derived from an EMBL/GenBank/DDBJ whole genome shotgun (WGS) entry which is preliminary data.</text>
</comment>
<gene>
    <name evidence="1" type="ORF">DSO57_1004956</name>
</gene>
<accession>A0ACC2U630</accession>